<evidence type="ECO:0000313" key="2">
    <source>
        <dbReference type="Proteomes" id="UP000033725"/>
    </source>
</evidence>
<accession>A0A0F0KCG7</accession>
<proteinExistence type="predicted"/>
<dbReference type="AlphaFoldDB" id="A0A0F0KCG7"/>
<name>A0A0F0KCG7_9MICO</name>
<organism evidence="1 2">
    <name type="scientific">Microbacterium oxydans</name>
    <dbReference type="NCBI Taxonomy" id="82380"/>
    <lineage>
        <taxon>Bacteria</taxon>
        <taxon>Bacillati</taxon>
        <taxon>Actinomycetota</taxon>
        <taxon>Actinomycetes</taxon>
        <taxon>Micrococcales</taxon>
        <taxon>Microbacteriaceae</taxon>
        <taxon>Microbacterium</taxon>
    </lineage>
</organism>
<dbReference type="PATRIC" id="fig|82380.10.peg.3417"/>
<comment type="caution">
    <text evidence="1">The sequence shown here is derived from an EMBL/GenBank/DDBJ whole genome shotgun (WGS) entry which is preliminary data.</text>
</comment>
<gene>
    <name evidence="1" type="ORF">RN51_03410</name>
</gene>
<evidence type="ECO:0000313" key="1">
    <source>
        <dbReference type="EMBL" id="KJL18573.1"/>
    </source>
</evidence>
<sequence>MITTQLNAQATGLAAPAHFAPRLAFSVTAGVRTSALS</sequence>
<reference evidence="1 2" key="1">
    <citation type="submission" date="2015-02" db="EMBL/GenBank/DDBJ databases">
        <title>Draft genome sequences of ten Microbacterium spp. with emphasis on heavy metal contaminated environments.</title>
        <authorList>
            <person name="Corretto E."/>
        </authorList>
    </citation>
    <scope>NUCLEOTIDE SEQUENCE [LARGE SCALE GENOMIC DNA]</scope>
    <source>
        <strain evidence="1 2">BEL163</strain>
    </source>
</reference>
<protein>
    <submittedName>
        <fullName evidence="1">Uncharacterized protein</fullName>
    </submittedName>
</protein>
<dbReference type="Proteomes" id="UP000033725">
    <property type="component" value="Unassembled WGS sequence"/>
</dbReference>
<dbReference type="EMBL" id="JYIV01000030">
    <property type="protein sequence ID" value="KJL18573.1"/>
    <property type="molecule type" value="Genomic_DNA"/>
</dbReference>